<dbReference type="Pfam" id="PF00538">
    <property type="entry name" value="Linker_histone"/>
    <property type="match status" value="1"/>
</dbReference>
<comment type="similarity">
    <text evidence="6">Belongs to the histone H1/H5 family.</text>
</comment>
<dbReference type="Proteomes" id="UP001519460">
    <property type="component" value="Unassembled WGS sequence"/>
</dbReference>
<feature type="domain" description="H15" evidence="8">
    <location>
        <begin position="45"/>
        <end position="121"/>
    </location>
</feature>
<dbReference type="FunFam" id="1.10.10.10:FF:000140">
    <property type="entry name" value="Histone H1.0"/>
    <property type="match status" value="1"/>
</dbReference>
<organism evidence="9 10">
    <name type="scientific">Batillaria attramentaria</name>
    <dbReference type="NCBI Taxonomy" id="370345"/>
    <lineage>
        <taxon>Eukaryota</taxon>
        <taxon>Metazoa</taxon>
        <taxon>Spiralia</taxon>
        <taxon>Lophotrochozoa</taxon>
        <taxon>Mollusca</taxon>
        <taxon>Gastropoda</taxon>
        <taxon>Caenogastropoda</taxon>
        <taxon>Sorbeoconcha</taxon>
        <taxon>Cerithioidea</taxon>
        <taxon>Batillariidae</taxon>
        <taxon>Batillaria</taxon>
    </lineage>
</organism>
<comment type="subcellular location">
    <subcellularLocation>
        <location evidence="2">Chromosome</location>
    </subcellularLocation>
    <subcellularLocation>
        <location evidence="1 6">Nucleus</location>
    </subcellularLocation>
</comment>
<dbReference type="SUPFAM" id="SSF46785">
    <property type="entry name" value="Winged helix' DNA-binding domain"/>
    <property type="match status" value="1"/>
</dbReference>
<proteinExistence type="inferred from homology"/>
<keyword evidence="10" id="KW-1185">Reference proteome</keyword>
<evidence type="ECO:0000313" key="9">
    <source>
        <dbReference type="EMBL" id="KAK7457288.1"/>
    </source>
</evidence>
<protein>
    <recommendedName>
        <fullName evidence="8">H15 domain-containing protein</fullName>
    </recommendedName>
</protein>
<feature type="compositionally biased region" description="Basic and acidic residues" evidence="7">
    <location>
        <begin position="119"/>
        <end position="130"/>
    </location>
</feature>
<dbReference type="SMART" id="SM00526">
    <property type="entry name" value="H15"/>
    <property type="match status" value="1"/>
</dbReference>
<dbReference type="InterPro" id="IPR036388">
    <property type="entry name" value="WH-like_DNA-bd_sf"/>
</dbReference>
<dbReference type="CDD" id="cd00073">
    <property type="entry name" value="H15"/>
    <property type="match status" value="1"/>
</dbReference>
<dbReference type="EMBL" id="JACVVK020000674">
    <property type="protein sequence ID" value="KAK7457288.1"/>
    <property type="molecule type" value="Genomic_DNA"/>
</dbReference>
<evidence type="ECO:0000256" key="2">
    <source>
        <dbReference type="ARBA" id="ARBA00004286"/>
    </source>
</evidence>
<name>A0ABD0J3Z8_9CAEN</name>
<gene>
    <name evidence="9" type="ORF">BaRGS_00039260</name>
</gene>
<keyword evidence="5 6" id="KW-0539">Nucleus</keyword>
<dbReference type="PROSITE" id="PS51504">
    <property type="entry name" value="H15"/>
    <property type="match status" value="1"/>
</dbReference>
<dbReference type="GO" id="GO:0003677">
    <property type="term" value="F:DNA binding"/>
    <property type="evidence" value="ECO:0007669"/>
    <property type="project" value="UniProtKB-KW"/>
</dbReference>
<dbReference type="InterPro" id="IPR036390">
    <property type="entry name" value="WH_DNA-bd_sf"/>
</dbReference>
<dbReference type="GO" id="GO:0005634">
    <property type="term" value="C:nucleus"/>
    <property type="evidence" value="ECO:0007669"/>
    <property type="project" value="UniProtKB-SubCell"/>
</dbReference>
<reference evidence="9 10" key="1">
    <citation type="journal article" date="2023" name="Sci. Data">
        <title>Genome assembly of the Korean intertidal mud-creeper Batillaria attramentaria.</title>
        <authorList>
            <person name="Patra A.K."/>
            <person name="Ho P.T."/>
            <person name="Jun S."/>
            <person name="Lee S.J."/>
            <person name="Kim Y."/>
            <person name="Won Y.J."/>
        </authorList>
    </citation>
    <scope>NUCLEOTIDE SEQUENCE [LARGE SCALE GENOMIC DNA]</scope>
    <source>
        <strain evidence="9">Wonlab-2016</strain>
    </source>
</reference>
<evidence type="ECO:0000259" key="8">
    <source>
        <dbReference type="PROSITE" id="PS51504"/>
    </source>
</evidence>
<dbReference type="InterPro" id="IPR005819">
    <property type="entry name" value="H1/H5"/>
</dbReference>
<dbReference type="PANTHER" id="PTHR11467:SF36">
    <property type="entry name" value="HISTONE 24-RELATED"/>
    <property type="match status" value="1"/>
</dbReference>
<accession>A0ABD0J3Z8</accession>
<evidence type="ECO:0000256" key="6">
    <source>
        <dbReference type="RuleBase" id="RU003894"/>
    </source>
</evidence>
<evidence type="ECO:0000256" key="1">
    <source>
        <dbReference type="ARBA" id="ARBA00004123"/>
    </source>
</evidence>
<keyword evidence="3 6" id="KW-0158">Chromosome</keyword>
<evidence type="ECO:0000256" key="5">
    <source>
        <dbReference type="ARBA" id="ARBA00023242"/>
    </source>
</evidence>
<dbReference type="AlphaFoldDB" id="A0ABD0J3Z8"/>
<dbReference type="InterPro" id="IPR005818">
    <property type="entry name" value="Histone_H1/H5_H15"/>
</dbReference>
<evidence type="ECO:0000256" key="3">
    <source>
        <dbReference type="ARBA" id="ARBA00022454"/>
    </source>
</evidence>
<sequence length="224" mass="23534">MAEIATAPVASEASKAAGIDPKPSTSKKSASGAKKVGRKTPTLPEHPKYSVMIADAISALKERGGSSRQAILKYIGSKYSLGSETVKINSRLKMALKAGVKSGNLKQSKGTGAAGSFRLGERRRAAEKRTTLQKKAKKPKATAKKPTKPKSPKKTAKAAKKPTKSSKSPAKKTGPKQAFKVKSPAKKTTPKKLKAVPKGKAKSPAKKSAAKPKKPKTAAKKTKK</sequence>
<comment type="caution">
    <text evidence="9">The sequence shown here is derived from an EMBL/GenBank/DDBJ whole genome shotgun (WGS) entry which is preliminary data.</text>
</comment>
<dbReference type="GO" id="GO:0005694">
    <property type="term" value="C:chromosome"/>
    <property type="evidence" value="ECO:0007669"/>
    <property type="project" value="UniProtKB-SubCell"/>
</dbReference>
<feature type="compositionally biased region" description="Basic residues" evidence="7">
    <location>
        <begin position="131"/>
        <end position="174"/>
    </location>
</feature>
<feature type="region of interest" description="Disordered" evidence="7">
    <location>
        <begin position="101"/>
        <end position="224"/>
    </location>
</feature>
<dbReference type="PRINTS" id="PR00624">
    <property type="entry name" value="HISTONEH5"/>
</dbReference>
<evidence type="ECO:0000256" key="7">
    <source>
        <dbReference type="SAM" id="MobiDB-lite"/>
    </source>
</evidence>
<evidence type="ECO:0000313" key="10">
    <source>
        <dbReference type="Proteomes" id="UP001519460"/>
    </source>
</evidence>
<dbReference type="PANTHER" id="PTHR11467">
    <property type="entry name" value="HISTONE H1"/>
    <property type="match status" value="1"/>
</dbReference>
<evidence type="ECO:0000256" key="4">
    <source>
        <dbReference type="ARBA" id="ARBA00023125"/>
    </source>
</evidence>
<keyword evidence="4 6" id="KW-0238">DNA-binding</keyword>
<feature type="region of interest" description="Disordered" evidence="7">
    <location>
        <begin position="1"/>
        <end position="47"/>
    </location>
</feature>
<dbReference type="Gene3D" id="1.10.10.10">
    <property type="entry name" value="Winged helix-like DNA-binding domain superfamily/Winged helix DNA-binding domain"/>
    <property type="match status" value="1"/>
</dbReference>
<feature type="compositionally biased region" description="Low complexity" evidence="7">
    <location>
        <begin position="21"/>
        <end position="34"/>
    </location>
</feature>
<feature type="compositionally biased region" description="Basic residues" evidence="7">
    <location>
        <begin position="183"/>
        <end position="224"/>
    </location>
</feature>